<protein>
    <submittedName>
        <fullName evidence="1">Uncharacterized protein</fullName>
    </submittedName>
</protein>
<evidence type="ECO:0000313" key="2">
    <source>
        <dbReference type="Proteomes" id="UP000593952"/>
    </source>
</evidence>
<sequence length="54" mass="6227">MKTLQIKWVADVYRSGAWVEEPCGEFETEADALRETKQAFPGLRIWTRTVEVLA</sequence>
<keyword evidence="2" id="KW-1185">Reference proteome</keyword>
<gene>
    <name evidence="1" type="ORF">CPT_Maja_067</name>
</gene>
<accession>A0A7S6TXC9</accession>
<dbReference type="EMBL" id="MT708549">
    <property type="protein sequence ID" value="QOV06287.1"/>
    <property type="molecule type" value="Genomic_DNA"/>
</dbReference>
<proteinExistence type="predicted"/>
<name>A0A7S6TXC9_9CAUD</name>
<organism evidence="1 2">
    <name type="scientific">Burkholderia phage Maja</name>
    <dbReference type="NCBI Taxonomy" id="2767571"/>
    <lineage>
        <taxon>Viruses</taxon>
        <taxon>Duplodnaviria</taxon>
        <taxon>Heunggongvirae</taxon>
        <taxon>Uroviricota</taxon>
        <taxon>Caudoviricetes</taxon>
        <taxon>Lindbergviridae</taxon>
        <taxon>Gladiolivirus</taxon>
        <taxon>Gladiolivirus maja</taxon>
    </lineage>
</organism>
<reference evidence="1 2" key="1">
    <citation type="submission" date="2020-07" db="EMBL/GenBank/DDBJ databases">
        <title>Complete genome sequence of Burkholderia gladioli phage Maja.</title>
        <authorList>
            <person name="Yu Z."/>
            <person name="Yao G.W."/>
            <person name="Guadalupe Vizoso-Pinto M."/>
            <person name="Sun L."/>
            <person name="Le T."/>
            <person name="Gonzalez C."/>
            <person name="Young R."/>
            <person name="Liu M."/>
        </authorList>
    </citation>
    <scope>NUCLEOTIDE SEQUENCE [LARGE SCALE GENOMIC DNA]</scope>
</reference>
<dbReference type="Proteomes" id="UP000593952">
    <property type="component" value="Segment"/>
</dbReference>
<evidence type="ECO:0000313" key="1">
    <source>
        <dbReference type="EMBL" id="QOV06287.1"/>
    </source>
</evidence>